<dbReference type="PANTHER" id="PTHR44395:SF1">
    <property type="entry name" value="PROTEIN O-MANNOSYL-TRANSFERASE TMTC3"/>
    <property type="match status" value="1"/>
</dbReference>
<gene>
    <name evidence="2" type="ORF">FKW44_000275</name>
</gene>
<keyword evidence="3" id="KW-1185">Reference proteome</keyword>
<proteinExistence type="predicted"/>
<dbReference type="AlphaFoldDB" id="A0A7T8QUS6"/>
<reference evidence="3" key="1">
    <citation type="submission" date="2021-01" db="EMBL/GenBank/DDBJ databases">
        <title>Caligus Genome Assembly.</title>
        <authorList>
            <person name="Gallardo-Escarate C."/>
        </authorList>
    </citation>
    <scope>NUCLEOTIDE SEQUENCE [LARGE SCALE GENOMIC DNA]</scope>
</reference>
<dbReference type="GO" id="GO:0000030">
    <property type="term" value="F:mannosyltransferase activity"/>
    <property type="evidence" value="ECO:0007669"/>
    <property type="project" value="TreeGrafter"/>
</dbReference>
<sequence>MSPCNRIYTSLSDCSTLRGSFYRRRKKSRSVSRSGSDSEDSSLSYGGSSTSSKREPPPHPSSELLMTEDIYLLTPVRARGSLLLLSLLIYSYSFSCGFVFDDITAVRDNRDLRGHVPLRNLLRNDFWGTPMLKEQSHKSYRPLTVLTFRLNYAMDGLRPLGYHLVNVLLHGPSLSSRIRNAKSVSWLAGILFACHP</sequence>
<name>A0A7T8QUS6_CALRO</name>
<dbReference type="GO" id="GO:0005783">
    <property type="term" value="C:endoplasmic reticulum"/>
    <property type="evidence" value="ECO:0007669"/>
    <property type="project" value="TreeGrafter"/>
</dbReference>
<feature type="non-terminal residue" evidence="2">
    <location>
        <position position="196"/>
    </location>
</feature>
<feature type="region of interest" description="Disordered" evidence="1">
    <location>
        <begin position="23"/>
        <end position="62"/>
    </location>
</feature>
<dbReference type="OrthoDB" id="66906at2759"/>
<protein>
    <recommendedName>
        <fullName evidence="4">Transmembrane and TPR repeat-containing protein 3</fullName>
    </recommendedName>
</protein>
<evidence type="ECO:0008006" key="4">
    <source>
        <dbReference type="Google" id="ProtNLM"/>
    </source>
</evidence>
<evidence type="ECO:0000313" key="3">
    <source>
        <dbReference type="Proteomes" id="UP000595437"/>
    </source>
</evidence>
<evidence type="ECO:0000313" key="2">
    <source>
        <dbReference type="EMBL" id="QQP55821.1"/>
    </source>
</evidence>
<feature type="compositionally biased region" description="Low complexity" evidence="1">
    <location>
        <begin position="31"/>
        <end position="51"/>
    </location>
</feature>
<organism evidence="2 3">
    <name type="scientific">Caligus rogercresseyi</name>
    <name type="common">Sea louse</name>
    <dbReference type="NCBI Taxonomy" id="217165"/>
    <lineage>
        <taxon>Eukaryota</taxon>
        <taxon>Metazoa</taxon>
        <taxon>Ecdysozoa</taxon>
        <taxon>Arthropoda</taxon>
        <taxon>Crustacea</taxon>
        <taxon>Multicrustacea</taxon>
        <taxon>Hexanauplia</taxon>
        <taxon>Copepoda</taxon>
        <taxon>Siphonostomatoida</taxon>
        <taxon>Caligidae</taxon>
        <taxon>Caligus</taxon>
    </lineage>
</organism>
<dbReference type="PANTHER" id="PTHR44395">
    <property type="match status" value="1"/>
</dbReference>
<accession>A0A7T8QUS6</accession>
<dbReference type="EMBL" id="CP045890">
    <property type="protein sequence ID" value="QQP55821.1"/>
    <property type="molecule type" value="Genomic_DNA"/>
</dbReference>
<dbReference type="GO" id="GO:0035269">
    <property type="term" value="P:protein O-linked glycosylation via mannose"/>
    <property type="evidence" value="ECO:0007669"/>
    <property type="project" value="TreeGrafter"/>
</dbReference>
<dbReference type="Proteomes" id="UP000595437">
    <property type="component" value="Chromosome 1"/>
</dbReference>
<evidence type="ECO:0000256" key="1">
    <source>
        <dbReference type="SAM" id="MobiDB-lite"/>
    </source>
</evidence>